<keyword evidence="2" id="KW-1185">Reference proteome</keyword>
<comment type="caution">
    <text evidence="1">The sequence shown here is derived from an EMBL/GenBank/DDBJ whole genome shotgun (WGS) entry which is preliminary data.</text>
</comment>
<gene>
    <name evidence="1" type="ORF">EV147_1911</name>
</gene>
<dbReference type="Proteomes" id="UP000291078">
    <property type="component" value="Unassembled WGS sequence"/>
</dbReference>
<dbReference type="AlphaFoldDB" id="A0A4Q7SAC5"/>
<accession>A0A4Q7SAC5</accession>
<proteinExistence type="predicted"/>
<evidence type="ECO:0000313" key="2">
    <source>
        <dbReference type="Proteomes" id="UP000291078"/>
    </source>
</evidence>
<name>A0A4Q7SAC5_9BURK</name>
<reference evidence="1 2" key="1">
    <citation type="journal article" date="2015" name="Stand. Genomic Sci.">
        <title>Genomic Encyclopedia of Bacterial and Archaeal Type Strains, Phase III: the genomes of soil and plant-associated and newly described type strains.</title>
        <authorList>
            <person name="Whitman W.B."/>
            <person name="Woyke T."/>
            <person name="Klenk H.P."/>
            <person name="Zhou Y."/>
            <person name="Lilburn T.G."/>
            <person name="Beck B.J."/>
            <person name="De Vos P."/>
            <person name="Vandamme P."/>
            <person name="Eisen J.A."/>
            <person name="Garrity G."/>
            <person name="Hugenholtz P."/>
            <person name="Kyrpides N.C."/>
        </authorList>
    </citation>
    <scope>NUCLEOTIDE SEQUENCE [LARGE SCALE GENOMIC DNA]</scope>
    <source>
        <strain evidence="1 2">ASC-9842</strain>
    </source>
</reference>
<dbReference type="EMBL" id="SGXM01000001">
    <property type="protein sequence ID" value="RZT42867.1"/>
    <property type="molecule type" value="Genomic_DNA"/>
</dbReference>
<protein>
    <submittedName>
        <fullName evidence="1">Uncharacterized protein</fullName>
    </submittedName>
</protein>
<evidence type="ECO:0000313" key="1">
    <source>
        <dbReference type="EMBL" id="RZT42867.1"/>
    </source>
</evidence>
<sequence>MKKAQRKLGFFFVHTPDFGKVAAAFSQDRR</sequence>
<organism evidence="1 2">
    <name type="scientific">Cupriavidus agavae</name>
    <dbReference type="NCBI Taxonomy" id="1001822"/>
    <lineage>
        <taxon>Bacteria</taxon>
        <taxon>Pseudomonadati</taxon>
        <taxon>Pseudomonadota</taxon>
        <taxon>Betaproteobacteria</taxon>
        <taxon>Burkholderiales</taxon>
        <taxon>Burkholderiaceae</taxon>
        <taxon>Cupriavidus</taxon>
    </lineage>
</organism>